<gene>
    <name evidence="2" type="ORF">L195_g011534</name>
    <name evidence="1" type="ORF">L195_g026569</name>
</gene>
<evidence type="ECO:0000313" key="1">
    <source>
        <dbReference type="EMBL" id="PNY03244.1"/>
    </source>
</evidence>
<comment type="caution">
    <text evidence="2">The sequence shown here is derived from an EMBL/GenBank/DDBJ whole genome shotgun (WGS) entry which is preliminary data.</text>
</comment>
<evidence type="ECO:0000313" key="3">
    <source>
        <dbReference type="Proteomes" id="UP000236291"/>
    </source>
</evidence>
<accession>A0A2K3PHT3</accession>
<dbReference type="EMBL" id="ASHM01007184">
    <property type="protein sequence ID" value="PNY14847.1"/>
    <property type="molecule type" value="Genomic_DNA"/>
</dbReference>
<evidence type="ECO:0000313" key="2">
    <source>
        <dbReference type="EMBL" id="PNY14847.1"/>
    </source>
</evidence>
<name>A0A2K3PHT3_TRIPR</name>
<protein>
    <submittedName>
        <fullName evidence="2">Uncharacterized protein</fullName>
    </submittedName>
</protein>
<dbReference type="Proteomes" id="UP000236291">
    <property type="component" value="Unassembled WGS sequence"/>
</dbReference>
<sequence>MNTLKIGRIKDTILNGSEVTTMMTGECTNKKGYHSIANAMILARQRLFFGEREDTCKKRHEMLKTVRG</sequence>
<dbReference type="AlphaFoldDB" id="A0A2K3PHT3"/>
<reference evidence="2 3" key="1">
    <citation type="journal article" date="2014" name="Am. J. Bot.">
        <title>Genome assembly and annotation for red clover (Trifolium pratense; Fabaceae).</title>
        <authorList>
            <person name="Istvanek J."/>
            <person name="Jaros M."/>
            <person name="Krenek A."/>
            <person name="Repkova J."/>
        </authorList>
    </citation>
    <scope>NUCLEOTIDE SEQUENCE [LARGE SCALE GENOMIC DNA]</scope>
    <source>
        <strain evidence="3">cv. Tatra</strain>
        <tissue evidence="2">Young leaves</tissue>
    </source>
</reference>
<organism evidence="2 3">
    <name type="scientific">Trifolium pratense</name>
    <name type="common">Red clover</name>
    <dbReference type="NCBI Taxonomy" id="57577"/>
    <lineage>
        <taxon>Eukaryota</taxon>
        <taxon>Viridiplantae</taxon>
        <taxon>Streptophyta</taxon>
        <taxon>Embryophyta</taxon>
        <taxon>Tracheophyta</taxon>
        <taxon>Spermatophyta</taxon>
        <taxon>Magnoliopsida</taxon>
        <taxon>eudicotyledons</taxon>
        <taxon>Gunneridae</taxon>
        <taxon>Pentapetalae</taxon>
        <taxon>rosids</taxon>
        <taxon>fabids</taxon>
        <taxon>Fabales</taxon>
        <taxon>Fabaceae</taxon>
        <taxon>Papilionoideae</taxon>
        <taxon>50 kb inversion clade</taxon>
        <taxon>NPAAA clade</taxon>
        <taxon>Hologalegina</taxon>
        <taxon>IRL clade</taxon>
        <taxon>Trifolieae</taxon>
        <taxon>Trifolium</taxon>
    </lineage>
</organism>
<dbReference type="EMBL" id="ASHM01022390">
    <property type="protein sequence ID" value="PNY03244.1"/>
    <property type="molecule type" value="Genomic_DNA"/>
</dbReference>
<proteinExistence type="predicted"/>
<reference evidence="2 3" key="2">
    <citation type="journal article" date="2017" name="Front. Plant Sci.">
        <title>Gene Classification and Mining of Molecular Markers Useful in Red Clover (Trifolium pratense) Breeding.</title>
        <authorList>
            <person name="Istvanek J."/>
            <person name="Dluhosova J."/>
            <person name="Dluhos P."/>
            <person name="Patkova L."/>
            <person name="Nedelnik J."/>
            <person name="Repkova J."/>
        </authorList>
    </citation>
    <scope>NUCLEOTIDE SEQUENCE [LARGE SCALE GENOMIC DNA]</scope>
    <source>
        <strain evidence="3">cv. Tatra</strain>
        <tissue evidence="2">Young leaves</tissue>
    </source>
</reference>